<name>A0ABW0GB11_9PROT</name>
<protein>
    <recommendedName>
        <fullName evidence="3">Alkyl hydroperoxide reductase subunit C/ Thiol specific antioxidant domain-containing protein</fullName>
    </recommendedName>
</protein>
<accession>A0ABW0GB11</accession>
<dbReference type="RefSeq" id="WP_376997726.1">
    <property type="nucleotide sequence ID" value="NZ_JBHSLC010000081.1"/>
</dbReference>
<dbReference type="EMBL" id="JBHSLC010000081">
    <property type="protein sequence ID" value="MFC5358042.1"/>
    <property type="molecule type" value="Genomic_DNA"/>
</dbReference>
<organism evidence="1 2">
    <name type="scientific">Azospirillum himalayense</name>
    <dbReference type="NCBI Taxonomy" id="654847"/>
    <lineage>
        <taxon>Bacteria</taxon>
        <taxon>Pseudomonadati</taxon>
        <taxon>Pseudomonadota</taxon>
        <taxon>Alphaproteobacteria</taxon>
        <taxon>Rhodospirillales</taxon>
        <taxon>Azospirillaceae</taxon>
        <taxon>Azospirillum</taxon>
    </lineage>
</organism>
<gene>
    <name evidence="1" type="ORF">ACFPMG_23940</name>
</gene>
<proteinExistence type="predicted"/>
<sequence length="138" mass="15148">MKAHPEVPVVMIVSPRPSETDQEGAFQRDLSYQRRKGLRTDYLALSDGRDPAPRDLPTPKSVTDLPLTVVVDPLGVIAAVWTSTYQYQRHFMRHGIVGKAEPEFRDYVEALLSCKGAKGVAATSTALEIAKSFDASCS</sequence>
<evidence type="ECO:0000313" key="1">
    <source>
        <dbReference type="EMBL" id="MFC5358042.1"/>
    </source>
</evidence>
<evidence type="ECO:0008006" key="3">
    <source>
        <dbReference type="Google" id="ProtNLM"/>
    </source>
</evidence>
<comment type="caution">
    <text evidence="1">The sequence shown here is derived from an EMBL/GenBank/DDBJ whole genome shotgun (WGS) entry which is preliminary data.</text>
</comment>
<keyword evidence="2" id="KW-1185">Reference proteome</keyword>
<reference evidence="2" key="1">
    <citation type="journal article" date="2019" name="Int. J. Syst. Evol. Microbiol.">
        <title>The Global Catalogue of Microorganisms (GCM) 10K type strain sequencing project: providing services to taxonomists for standard genome sequencing and annotation.</title>
        <authorList>
            <consortium name="The Broad Institute Genomics Platform"/>
            <consortium name="The Broad Institute Genome Sequencing Center for Infectious Disease"/>
            <person name="Wu L."/>
            <person name="Ma J."/>
        </authorList>
    </citation>
    <scope>NUCLEOTIDE SEQUENCE [LARGE SCALE GENOMIC DNA]</scope>
    <source>
        <strain evidence="2">CCUG 58760</strain>
    </source>
</reference>
<dbReference type="Proteomes" id="UP001596166">
    <property type="component" value="Unassembled WGS sequence"/>
</dbReference>
<evidence type="ECO:0000313" key="2">
    <source>
        <dbReference type="Proteomes" id="UP001596166"/>
    </source>
</evidence>